<reference evidence="1 2" key="1">
    <citation type="submission" date="2019-05" db="EMBL/GenBank/DDBJ databases">
        <title>Emergence of the Ug99 lineage of the wheat stem rust pathogen through somatic hybridization.</title>
        <authorList>
            <person name="Li F."/>
            <person name="Upadhyaya N.M."/>
            <person name="Sperschneider J."/>
            <person name="Matny O."/>
            <person name="Nguyen-Phuc H."/>
            <person name="Mago R."/>
            <person name="Raley C."/>
            <person name="Miller M.E."/>
            <person name="Silverstein K.A.T."/>
            <person name="Henningsen E."/>
            <person name="Hirsch C.D."/>
            <person name="Visser B."/>
            <person name="Pretorius Z.A."/>
            <person name="Steffenson B.J."/>
            <person name="Schwessinger B."/>
            <person name="Dodds P.N."/>
            <person name="Figueroa M."/>
        </authorList>
    </citation>
    <scope>NUCLEOTIDE SEQUENCE [LARGE SCALE GENOMIC DNA]</scope>
    <source>
        <strain evidence="1 2">Ug99</strain>
    </source>
</reference>
<dbReference type="AlphaFoldDB" id="A0A5B0NVS7"/>
<protein>
    <submittedName>
        <fullName evidence="1">Uncharacterized protein</fullName>
    </submittedName>
</protein>
<proteinExistence type="predicted"/>
<evidence type="ECO:0000313" key="2">
    <source>
        <dbReference type="Proteomes" id="UP000325313"/>
    </source>
</evidence>
<feature type="non-terminal residue" evidence="1">
    <location>
        <position position="155"/>
    </location>
</feature>
<dbReference type="EMBL" id="VDEP01000379">
    <property type="protein sequence ID" value="KAA1091968.1"/>
    <property type="molecule type" value="Genomic_DNA"/>
</dbReference>
<organism evidence="1 2">
    <name type="scientific">Puccinia graminis f. sp. tritici</name>
    <dbReference type="NCBI Taxonomy" id="56615"/>
    <lineage>
        <taxon>Eukaryota</taxon>
        <taxon>Fungi</taxon>
        <taxon>Dikarya</taxon>
        <taxon>Basidiomycota</taxon>
        <taxon>Pucciniomycotina</taxon>
        <taxon>Pucciniomycetes</taxon>
        <taxon>Pucciniales</taxon>
        <taxon>Pucciniaceae</taxon>
        <taxon>Puccinia</taxon>
    </lineage>
</organism>
<name>A0A5B0NVS7_PUCGR</name>
<gene>
    <name evidence="1" type="ORF">PGTUg99_000019</name>
</gene>
<accession>A0A5B0NVS7</accession>
<comment type="caution">
    <text evidence="1">The sequence shown here is derived from an EMBL/GenBank/DDBJ whole genome shotgun (WGS) entry which is preliminary data.</text>
</comment>
<evidence type="ECO:0000313" key="1">
    <source>
        <dbReference type="EMBL" id="KAA1091968.1"/>
    </source>
</evidence>
<dbReference type="Proteomes" id="UP000325313">
    <property type="component" value="Unassembled WGS sequence"/>
</dbReference>
<sequence>MGVHCAWCHGRGESCTKELVPKQALFRDAKLPVRSGPLRPEPLPGVACRSVRPIPQPVDGIIPARRSTILTCATFEALYLFGDQRIKLSPSLFGGGRRALMDVGRHGTGSPQGTAEPTGTYHEAYAKMSLLRRHSVNLVMTVHRHFSQLPTGADR</sequence>